<evidence type="ECO:0000313" key="2">
    <source>
        <dbReference type="EMBL" id="SLN69933.1"/>
    </source>
</evidence>
<dbReference type="OrthoDB" id="7857228at2"/>
<dbReference type="RefSeq" id="WP_085807461.1">
    <property type="nucleotide sequence ID" value="NZ_FWFX01000016.1"/>
</dbReference>
<evidence type="ECO:0000259" key="1">
    <source>
        <dbReference type="Pfam" id="PF05713"/>
    </source>
</evidence>
<reference evidence="2 3" key="1">
    <citation type="submission" date="2017-03" db="EMBL/GenBank/DDBJ databases">
        <authorList>
            <person name="Afonso C.L."/>
            <person name="Miller P.J."/>
            <person name="Scott M.A."/>
            <person name="Spackman E."/>
            <person name="Goraichik I."/>
            <person name="Dimitrov K.M."/>
            <person name="Suarez D.L."/>
            <person name="Swayne D.E."/>
        </authorList>
    </citation>
    <scope>NUCLEOTIDE SEQUENCE [LARGE SCALE GENOMIC DNA]</scope>
    <source>
        <strain evidence="2 3">CECT 7450</strain>
    </source>
</reference>
<proteinExistence type="predicted"/>
<name>A0A1X7A440_9RHOB</name>
<evidence type="ECO:0000313" key="3">
    <source>
        <dbReference type="Proteomes" id="UP000193061"/>
    </source>
</evidence>
<dbReference type="AlphaFoldDB" id="A0A1X7A440"/>
<gene>
    <name evidence="2" type="ORF">ROA7450_03798</name>
</gene>
<accession>A0A1X7A440</accession>
<dbReference type="Proteomes" id="UP000193061">
    <property type="component" value="Unassembled WGS sequence"/>
</dbReference>
<organism evidence="2 3">
    <name type="scientific">Roseovarius albus</name>
    <dbReference type="NCBI Taxonomy" id="1247867"/>
    <lineage>
        <taxon>Bacteria</taxon>
        <taxon>Pseudomonadati</taxon>
        <taxon>Pseudomonadota</taxon>
        <taxon>Alphaproteobacteria</taxon>
        <taxon>Rhodobacterales</taxon>
        <taxon>Roseobacteraceae</taxon>
        <taxon>Roseovarius</taxon>
    </lineage>
</organism>
<feature type="domain" description="Bacterial mobilisation" evidence="1">
    <location>
        <begin position="123"/>
        <end position="141"/>
    </location>
</feature>
<dbReference type="Pfam" id="PF05713">
    <property type="entry name" value="MobC"/>
    <property type="match status" value="1"/>
</dbReference>
<sequence length="189" mass="20869">MKSIKLPKSKLAGTLLSPERHAQLRAAAEAEGLTVSKYLGRLVELVLEDTSPVGIQSDVPTKARREGKVTVRLGQEVRQALEREAQTQHVPVSTWAARLLTARVRSAPQPVKGERKIIQAAFRQLRGMATNLNQIAAVMNRGVFTGDTYAPTKDELQVLRRDVQVLRADLTKYAGGRFAFQIGEDVNDE</sequence>
<dbReference type="InterPro" id="IPR008687">
    <property type="entry name" value="MobC"/>
</dbReference>
<dbReference type="EMBL" id="FWFX01000016">
    <property type="protein sequence ID" value="SLN69933.1"/>
    <property type="molecule type" value="Genomic_DNA"/>
</dbReference>
<keyword evidence="3" id="KW-1185">Reference proteome</keyword>
<protein>
    <recommendedName>
        <fullName evidence="1">Bacterial mobilisation domain-containing protein</fullName>
    </recommendedName>
</protein>